<sequence>MENTLEESFENSVSVKEGKEEGWEKWFEKSISDKYINEFDYSKFTDFVAIGTGGFGTVHKWLWEECKLTVAVKGLNNLGDNANEDFVKEVPYYTRNGVQRSAWLSEE</sequence>
<dbReference type="Gene3D" id="3.30.200.20">
    <property type="entry name" value="Phosphorylase Kinase, domain 1"/>
    <property type="match status" value="1"/>
</dbReference>
<protein>
    <submittedName>
        <fullName evidence="1">Kinase-like protein</fullName>
    </submittedName>
</protein>
<dbReference type="GO" id="GO:0016301">
    <property type="term" value="F:kinase activity"/>
    <property type="evidence" value="ECO:0007669"/>
    <property type="project" value="UniProtKB-KW"/>
</dbReference>
<dbReference type="SUPFAM" id="SSF56112">
    <property type="entry name" value="Protein kinase-like (PK-like)"/>
    <property type="match status" value="1"/>
</dbReference>
<reference evidence="1 2" key="1">
    <citation type="journal article" date="2019" name="Environ. Microbiol.">
        <title>At the nexus of three kingdoms: the genome of the mycorrhizal fungus Gigaspora margarita provides insights into plant, endobacterial and fungal interactions.</title>
        <authorList>
            <person name="Venice F."/>
            <person name="Ghignone S."/>
            <person name="Salvioli di Fossalunga A."/>
            <person name="Amselem J."/>
            <person name="Novero M."/>
            <person name="Xianan X."/>
            <person name="Sedzielewska Toro K."/>
            <person name="Morin E."/>
            <person name="Lipzen A."/>
            <person name="Grigoriev I.V."/>
            <person name="Henrissat B."/>
            <person name="Martin F.M."/>
            <person name="Bonfante P."/>
        </authorList>
    </citation>
    <scope>NUCLEOTIDE SEQUENCE [LARGE SCALE GENOMIC DNA]</scope>
    <source>
        <strain evidence="1 2">BEG34</strain>
    </source>
</reference>
<keyword evidence="1" id="KW-0418">Kinase</keyword>
<dbReference type="OrthoDB" id="2444716at2759"/>
<evidence type="ECO:0000313" key="2">
    <source>
        <dbReference type="Proteomes" id="UP000439903"/>
    </source>
</evidence>
<dbReference type="Proteomes" id="UP000439903">
    <property type="component" value="Unassembled WGS sequence"/>
</dbReference>
<proteinExistence type="predicted"/>
<evidence type="ECO:0000313" key="1">
    <source>
        <dbReference type="EMBL" id="KAF0501379.1"/>
    </source>
</evidence>
<gene>
    <name evidence="1" type="ORF">F8M41_020017</name>
</gene>
<organism evidence="1 2">
    <name type="scientific">Gigaspora margarita</name>
    <dbReference type="NCBI Taxonomy" id="4874"/>
    <lineage>
        <taxon>Eukaryota</taxon>
        <taxon>Fungi</taxon>
        <taxon>Fungi incertae sedis</taxon>
        <taxon>Mucoromycota</taxon>
        <taxon>Glomeromycotina</taxon>
        <taxon>Glomeromycetes</taxon>
        <taxon>Diversisporales</taxon>
        <taxon>Gigasporaceae</taxon>
        <taxon>Gigaspora</taxon>
    </lineage>
</organism>
<dbReference type="AlphaFoldDB" id="A0A8H4EJZ1"/>
<keyword evidence="1" id="KW-0808">Transferase</keyword>
<keyword evidence="2" id="KW-1185">Reference proteome</keyword>
<comment type="caution">
    <text evidence="1">The sequence shown here is derived from an EMBL/GenBank/DDBJ whole genome shotgun (WGS) entry which is preliminary data.</text>
</comment>
<accession>A0A8H4EJZ1</accession>
<dbReference type="InterPro" id="IPR011009">
    <property type="entry name" value="Kinase-like_dom_sf"/>
</dbReference>
<name>A0A8H4EJZ1_GIGMA</name>
<dbReference type="EMBL" id="WTPW01000538">
    <property type="protein sequence ID" value="KAF0501379.1"/>
    <property type="molecule type" value="Genomic_DNA"/>
</dbReference>